<gene>
    <name evidence="1" type="ORF">P6P90_10395</name>
</gene>
<dbReference type="RefSeq" id="WP_278018241.1">
    <property type="nucleotide sequence ID" value="NZ_JARRRY010000007.1"/>
</dbReference>
<accession>A0ABT6H4U4</accession>
<protein>
    <submittedName>
        <fullName evidence="1">Uncharacterized protein</fullName>
    </submittedName>
</protein>
<reference evidence="1 2" key="1">
    <citation type="submission" date="2023-04" db="EMBL/GenBank/DDBJ databases">
        <title>Ectobacillus antri isolated from activated sludge.</title>
        <authorList>
            <person name="Yan P."/>
            <person name="Liu X."/>
        </authorList>
    </citation>
    <scope>NUCLEOTIDE SEQUENCE [LARGE SCALE GENOMIC DNA]</scope>
    <source>
        <strain evidence="1 2">C18H</strain>
    </source>
</reference>
<organism evidence="1 2">
    <name type="scientific">Ectobacillus antri</name>
    <dbReference type="NCBI Taxonomy" id="2486280"/>
    <lineage>
        <taxon>Bacteria</taxon>
        <taxon>Bacillati</taxon>
        <taxon>Bacillota</taxon>
        <taxon>Bacilli</taxon>
        <taxon>Bacillales</taxon>
        <taxon>Bacillaceae</taxon>
        <taxon>Ectobacillus</taxon>
    </lineage>
</organism>
<dbReference type="SUPFAM" id="SSF55781">
    <property type="entry name" value="GAF domain-like"/>
    <property type="match status" value="1"/>
</dbReference>
<dbReference type="InterPro" id="IPR029016">
    <property type="entry name" value="GAF-like_dom_sf"/>
</dbReference>
<dbReference type="Proteomes" id="UP001218246">
    <property type="component" value="Unassembled WGS sequence"/>
</dbReference>
<keyword evidence="2" id="KW-1185">Reference proteome</keyword>
<evidence type="ECO:0000313" key="1">
    <source>
        <dbReference type="EMBL" id="MDG5754379.1"/>
    </source>
</evidence>
<proteinExistence type="predicted"/>
<sequence length="164" mass="19382">MEEIEVELRALKIVSSWIKKLSHSENRDKMLTYEVQNQEAREMLAIISSQLQQVEEQMENMRWLVDHYRILHEFAQTCTKTLNEDELMQKAYTMVSQVMPTDSFYIALYNEGDTFIRFPLLIDNEKLYPEDVTEFGENYTSDVIRARKIVQAVARHIIPCTDIL</sequence>
<name>A0ABT6H4U4_9BACI</name>
<comment type="caution">
    <text evidence="1">The sequence shown here is derived from an EMBL/GenBank/DDBJ whole genome shotgun (WGS) entry which is preliminary data.</text>
</comment>
<dbReference type="EMBL" id="JARULN010000008">
    <property type="protein sequence ID" value="MDG5754379.1"/>
    <property type="molecule type" value="Genomic_DNA"/>
</dbReference>
<evidence type="ECO:0000313" key="2">
    <source>
        <dbReference type="Proteomes" id="UP001218246"/>
    </source>
</evidence>
<dbReference type="Gene3D" id="3.30.450.40">
    <property type="match status" value="1"/>
</dbReference>